<dbReference type="Ensembl" id="ENSAPLT00000024501.1">
    <property type="protein sequence ID" value="ENSAPLP00000026901.1"/>
    <property type="gene ID" value="ENSAPLG00000030635.1"/>
</dbReference>
<proteinExistence type="predicted"/>
<reference evidence="1" key="2">
    <citation type="submission" date="2025-05" db="UniProtKB">
        <authorList>
            <consortium name="Ensembl"/>
        </authorList>
    </citation>
    <scope>IDENTIFICATION</scope>
</reference>
<dbReference type="GeneTree" id="ENSGT00960000190211"/>
<dbReference type="Proteomes" id="UP000016666">
    <property type="component" value="Unassembled WGS sequence"/>
</dbReference>
<evidence type="ECO:0000313" key="2">
    <source>
        <dbReference type="Proteomes" id="UP000016666"/>
    </source>
</evidence>
<keyword evidence="2" id="KW-1185">Reference proteome</keyword>
<dbReference type="STRING" id="8840.ENSAPLP00000021904"/>
<dbReference type="AlphaFoldDB" id="A0A493T7L4"/>
<name>A0A493T7L4_ANAPP</name>
<evidence type="ECO:0000313" key="1">
    <source>
        <dbReference type="Ensembl" id="ENSAPLP00000021904.1"/>
    </source>
</evidence>
<reference evidence="2" key="1">
    <citation type="submission" date="2017-10" db="EMBL/GenBank/DDBJ databases">
        <title>A new Pekin duck reference genome.</title>
        <authorList>
            <person name="Hou Z.-C."/>
            <person name="Zhou Z.-K."/>
            <person name="Zhu F."/>
            <person name="Hou S.-S."/>
        </authorList>
    </citation>
    <scope>NUCLEOTIDE SEQUENCE [LARGE SCALE GENOMIC DNA]</scope>
</reference>
<organism evidence="1 2">
    <name type="scientific">Anas platyrhynchos platyrhynchos</name>
    <name type="common">Northern mallard</name>
    <dbReference type="NCBI Taxonomy" id="8840"/>
    <lineage>
        <taxon>Eukaryota</taxon>
        <taxon>Metazoa</taxon>
        <taxon>Chordata</taxon>
        <taxon>Craniata</taxon>
        <taxon>Vertebrata</taxon>
        <taxon>Euteleostomi</taxon>
        <taxon>Archelosauria</taxon>
        <taxon>Archosauria</taxon>
        <taxon>Dinosauria</taxon>
        <taxon>Saurischia</taxon>
        <taxon>Theropoda</taxon>
        <taxon>Coelurosauria</taxon>
        <taxon>Aves</taxon>
        <taxon>Neognathae</taxon>
        <taxon>Galloanserae</taxon>
        <taxon>Anseriformes</taxon>
        <taxon>Anatidae</taxon>
        <taxon>Anatinae</taxon>
        <taxon>Anas</taxon>
    </lineage>
</organism>
<sequence length="56" mass="6088">GDFCSGAWSTSPPPSMNLDDFISMNPKVGWGSVLPLSDFVRQFGRQTHLSCSVKAQ</sequence>
<accession>A0A493T7L4</accession>
<protein>
    <submittedName>
        <fullName evidence="1">Uncharacterized protein</fullName>
    </submittedName>
</protein>
<dbReference type="Ensembl" id="ENSAPLT00000027048.1">
    <property type="protein sequence ID" value="ENSAPLP00000021904.1"/>
    <property type="gene ID" value="ENSAPLG00000021837.1"/>
</dbReference>